<evidence type="ECO:0000256" key="9">
    <source>
        <dbReference type="ARBA" id="ARBA00023049"/>
    </source>
</evidence>
<dbReference type="GO" id="GO:0016020">
    <property type="term" value="C:membrane"/>
    <property type="evidence" value="ECO:0007669"/>
    <property type="project" value="UniProtKB-SubCell"/>
</dbReference>
<dbReference type="CDD" id="cd23081">
    <property type="entry name" value="cpPDZ_EcRseP-like"/>
    <property type="match status" value="1"/>
</dbReference>
<keyword evidence="11" id="KW-0479">Metal-binding</keyword>
<keyword evidence="5 11" id="KW-0812">Transmembrane</keyword>
<dbReference type="GO" id="GO:0006508">
    <property type="term" value="P:proteolysis"/>
    <property type="evidence" value="ECO:0007669"/>
    <property type="project" value="UniProtKB-KW"/>
</dbReference>
<evidence type="ECO:0000256" key="4">
    <source>
        <dbReference type="ARBA" id="ARBA00022670"/>
    </source>
</evidence>
<feature type="transmembrane region" description="Helical" evidence="11">
    <location>
        <begin position="434"/>
        <end position="453"/>
    </location>
</feature>
<evidence type="ECO:0000256" key="2">
    <source>
        <dbReference type="ARBA" id="ARBA00004141"/>
    </source>
</evidence>
<evidence type="ECO:0000256" key="7">
    <source>
        <dbReference type="ARBA" id="ARBA00022833"/>
    </source>
</evidence>
<gene>
    <name evidence="13" type="primary">rseP</name>
    <name evidence="13" type="ORF">ENI96_09825</name>
</gene>
<dbReference type="InterPro" id="IPR004387">
    <property type="entry name" value="Pept_M50_Zn"/>
</dbReference>
<dbReference type="Proteomes" id="UP000886251">
    <property type="component" value="Unassembled WGS sequence"/>
</dbReference>
<protein>
    <recommendedName>
        <fullName evidence="11">Zinc metalloprotease</fullName>
        <ecNumber evidence="11">3.4.24.-</ecNumber>
    </recommendedName>
</protein>
<evidence type="ECO:0000256" key="1">
    <source>
        <dbReference type="ARBA" id="ARBA00001947"/>
    </source>
</evidence>
<keyword evidence="7 11" id="KW-0862">Zinc</keyword>
<evidence type="ECO:0000256" key="8">
    <source>
        <dbReference type="ARBA" id="ARBA00022989"/>
    </source>
</evidence>
<evidence type="ECO:0000256" key="10">
    <source>
        <dbReference type="ARBA" id="ARBA00023136"/>
    </source>
</evidence>
<keyword evidence="9 11" id="KW-0482">Metalloprotease</keyword>
<keyword evidence="8 11" id="KW-1133">Transmembrane helix</keyword>
<dbReference type="Pfam" id="PF02163">
    <property type="entry name" value="Peptidase_M50"/>
    <property type="match status" value="1"/>
</dbReference>
<dbReference type="InterPro" id="IPR008915">
    <property type="entry name" value="Peptidase_M50"/>
</dbReference>
<evidence type="ECO:0000256" key="11">
    <source>
        <dbReference type="RuleBase" id="RU362031"/>
    </source>
</evidence>
<organism evidence="13">
    <name type="scientific">Sedimenticola thiotaurini</name>
    <dbReference type="NCBI Taxonomy" id="1543721"/>
    <lineage>
        <taxon>Bacteria</taxon>
        <taxon>Pseudomonadati</taxon>
        <taxon>Pseudomonadota</taxon>
        <taxon>Gammaproteobacteria</taxon>
        <taxon>Chromatiales</taxon>
        <taxon>Sedimenticolaceae</taxon>
        <taxon>Sedimenticola</taxon>
    </lineage>
</organism>
<dbReference type="EC" id="3.4.24.-" evidence="11"/>
<comment type="cofactor">
    <cofactor evidence="1 11">
        <name>Zn(2+)</name>
        <dbReference type="ChEBI" id="CHEBI:29105"/>
    </cofactor>
</comment>
<dbReference type="InterPro" id="IPR036034">
    <property type="entry name" value="PDZ_sf"/>
</dbReference>
<accession>A0A831WB00</accession>
<dbReference type="NCBIfam" id="NF008046">
    <property type="entry name" value="PRK10779.1"/>
    <property type="match status" value="1"/>
</dbReference>
<dbReference type="PANTHER" id="PTHR42837:SF2">
    <property type="entry name" value="MEMBRANE METALLOPROTEASE ARASP2, CHLOROPLASTIC-RELATED"/>
    <property type="match status" value="1"/>
</dbReference>
<dbReference type="AlphaFoldDB" id="A0A831WB00"/>
<keyword evidence="6 11" id="KW-0378">Hydrolase</keyword>
<dbReference type="PANTHER" id="PTHR42837">
    <property type="entry name" value="REGULATOR OF SIGMA-E PROTEASE RSEP"/>
    <property type="match status" value="1"/>
</dbReference>
<keyword evidence="4 13" id="KW-0645">Protease</keyword>
<dbReference type="InterPro" id="IPR001478">
    <property type="entry name" value="PDZ"/>
</dbReference>
<sequence>MPSFLFTIASFIVALGILITVHEFGHFWVARRLGVKVLRFSIGFGRPLWRRTGRVDGTEYVIAAIPLGGYVKMLDEREGPVPREELGRAFNRQPLKIRSAIVVAGPLFNFLFAILAFWLIFVTGDEGTRPLVGSVAGDSIAWQAGFRPGDELLAVADRPTPTWETAVYALLRESVEDRDLPVRVRDSGGDVQVRLLPGQRLARLAEEGSILDGIGLSPKRPTLPPVIGRIVPGEAAQRAGLREGDRVLRVDGRAVASWSALVEIVRDSPGRTLQLQVERDGERLTLPLTVGVREADGRRIGRIGAGVQVPEGLYDDYRAELRLGPVEAVGAATAKTWDMSLFMLRMLGRMLTGEASVKNLSGPISIAQTAGRTASYGVVYFLKFLALVSISLGVLNLLPVPVLDGGHLFFFLLEALRGSPVPEEWQLQGQRIGIAILLALMGLAFYVDIARLLE</sequence>
<dbReference type="Gene3D" id="2.30.42.10">
    <property type="match status" value="2"/>
</dbReference>
<feature type="domain" description="PDZ" evidence="12">
    <location>
        <begin position="213"/>
        <end position="270"/>
    </location>
</feature>
<evidence type="ECO:0000256" key="6">
    <source>
        <dbReference type="ARBA" id="ARBA00022801"/>
    </source>
</evidence>
<keyword evidence="10 11" id="KW-0472">Membrane</keyword>
<feature type="transmembrane region" description="Helical" evidence="11">
    <location>
        <begin position="6"/>
        <end position="29"/>
    </location>
</feature>
<reference evidence="13" key="1">
    <citation type="journal article" date="2020" name="mSystems">
        <title>Genome- and Community-Level Interaction Insights into Carbon Utilization and Element Cycling Functions of Hydrothermarchaeota in Hydrothermal Sediment.</title>
        <authorList>
            <person name="Zhou Z."/>
            <person name="Liu Y."/>
            <person name="Xu W."/>
            <person name="Pan J."/>
            <person name="Luo Z.H."/>
            <person name="Li M."/>
        </authorList>
    </citation>
    <scope>NUCLEOTIDE SEQUENCE [LARGE SCALE GENOMIC DNA]</scope>
    <source>
        <strain evidence="13">HyVt-443</strain>
    </source>
</reference>
<comment type="caution">
    <text evidence="13">The sequence shown here is derived from an EMBL/GenBank/DDBJ whole genome shotgun (WGS) entry which is preliminary data.</text>
</comment>
<comment type="subcellular location">
    <subcellularLocation>
        <location evidence="2">Membrane</location>
        <topology evidence="2">Multi-pass membrane protein</topology>
    </subcellularLocation>
</comment>
<evidence type="ECO:0000313" key="13">
    <source>
        <dbReference type="EMBL" id="HEB96712.1"/>
    </source>
</evidence>
<evidence type="ECO:0000259" key="12">
    <source>
        <dbReference type="PROSITE" id="PS50106"/>
    </source>
</evidence>
<dbReference type="Pfam" id="PF17820">
    <property type="entry name" value="PDZ_6"/>
    <property type="match status" value="2"/>
</dbReference>
<dbReference type="EMBL" id="DRKP01000112">
    <property type="protein sequence ID" value="HEB96712.1"/>
    <property type="molecule type" value="Genomic_DNA"/>
</dbReference>
<dbReference type="InterPro" id="IPR041489">
    <property type="entry name" value="PDZ_6"/>
</dbReference>
<proteinExistence type="inferred from homology"/>
<dbReference type="NCBIfam" id="TIGR00054">
    <property type="entry name" value="RIP metalloprotease RseP"/>
    <property type="match status" value="1"/>
</dbReference>
<dbReference type="GO" id="GO:0046872">
    <property type="term" value="F:metal ion binding"/>
    <property type="evidence" value="ECO:0007669"/>
    <property type="project" value="UniProtKB-KW"/>
</dbReference>
<evidence type="ECO:0000256" key="5">
    <source>
        <dbReference type="ARBA" id="ARBA00022692"/>
    </source>
</evidence>
<dbReference type="CDD" id="cd06163">
    <property type="entry name" value="S2P-M50_PDZ_RseP-like"/>
    <property type="match status" value="1"/>
</dbReference>
<dbReference type="PROSITE" id="PS50106">
    <property type="entry name" value="PDZ"/>
    <property type="match status" value="1"/>
</dbReference>
<dbReference type="GO" id="GO:0004222">
    <property type="term" value="F:metalloendopeptidase activity"/>
    <property type="evidence" value="ECO:0007669"/>
    <property type="project" value="InterPro"/>
</dbReference>
<dbReference type="SUPFAM" id="SSF50156">
    <property type="entry name" value="PDZ domain-like"/>
    <property type="match status" value="2"/>
</dbReference>
<evidence type="ECO:0000256" key="3">
    <source>
        <dbReference type="ARBA" id="ARBA00007931"/>
    </source>
</evidence>
<feature type="transmembrane region" description="Helical" evidence="11">
    <location>
        <begin position="380"/>
        <end position="413"/>
    </location>
</feature>
<dbReference type="SMART" id="SM00228">
    <property type="entry name" value="PDZ"/>
    <property type="match status" value="2"/>
</dbReference>
<comment type="similarity">
    <text evidence="3 11">Belongs to the peptidase M50B family.</text>
</comment>
<name>A0A831WB00_9GAMM</name>
<feature type="transmembrane region" description="Helical" evidence="11">
    <location>
        <begin position="100"/>
        <end position="121"/>
    </location>
</feature>